<dbReference type="Gene3D" id="3.40.50.620">
    <property type="entry name" value="HUPs"/>
    <property type="match status" value="1"/>
</dbReference>
<evidence type="ECO:0000256" key="3">
    <source>
        <dbReference type="ARBA" id="ARBA00022741"/>
    </source>
</evidence>
<feature type="binding site" evidence="7">
    <location>
        <position position="136"/>
    </location>
    <ligand>
        <name>Zn(2+)</name>
        <dbReference type="ChEBI" id="CHEBI:29105"/>
    </ligand>
</feature>
<keyword evidence="11" id="KW-1185">Reference proteome</keyword>
<evidence type="ECO:0000256" key="1">
    <source>
        <dbReference type="ARBA" id="ARBA00007894"/>
    </source>
</evidence>
<dbReference type="InterPro" id="IPR033910">
    <property type="entry name" value="GluRS_core"/>
</dbReference>
<dbReference type="GO" id="GO:0004818">
    <property type="term" value="F:glutamate-tRNA ligase activity"/>
    <property type="evidence" value="ECO:0007669"/>
    <property type="project" value="UniProtKB-UniRule"/>
</dbReference>
<keyword evidence="7" id="KW-0479">Metal-binding</keyword>
<comment type="function">
    <text evidence="7">Catalyzes the attachment of glutamate to tRNA(Glu) in a two-step reaction: glutamate is first activated by ATP to form Glu-AMP and then transferred to the acceptor end of tRNA(Glu).</text>
</comment>
<dbReference type="GO" id="GO:0005524">
    <property type="term" value="F:ATP binding"/>
    <property type="evidence" value="ECO:0007669"/>
    <property type="project" value="UniProtKB-UniRule"/>
</dbReference>
<comment type="similarity">
    <text evidence="1 7">Belongs to the class-I aminoacyl-tRNA synthetase family. Glutamate--tRNA ligase type 1 subfamily.</text>
</comment>
<dbReference type="InterPro" id="IPR008925">
    <property type="entry name" value="aa_tRNA-synth_I_cd-bd_sf"/>
</dbReference>
<keyword evidence="7" id="KW-0963">Cytoplasm</keyword>
<dbReference type="EMBL" id="QXIT01000006">
    <property type="protein sequence ID" value="RIE11044.1"/>
    <property type="molecule type" value="Genomic_DNA"/>
</dbReference>
<keyword evidence="3 7" id="KW-0547">Nucleotide-binding</keyword>
<dbReference type="NCBIfam" id="TIGR00464">
    <property type="entry name" value="gltX_bact"/>
    <property type="match status" value="1"/>
</dbReference>
<evidence type="ECO:0000256" key="7">
    <source>
        <dbReference type="HAMAP-Rule" id="MF_00022"/>
    </source>
</evidence>
<organism evidence="10 11">
    <name type="scientific">Candidatus Cryosericum odellii</name>
    <dbReference type="NCBI Taxonomy" id="2290917"/>
    <lineage>
        <taxon>Bacteria</taxon>
        <taxon>Pseudomonadati</taxon>
        <taxon>Caldisericota/Cryosericota group</taxon>
        <taxon>Candidatus Cryosericota</taxon>
        <taxon>Candidatus Cryosericia</taxon>
        <taxon>Candidatus Cryosericales</taxon>
        <taxon>Candidatus Cryosericaceae</taxon>
        <taxon>Candidatus Cryosericum</taxon>
    </lineage>
</organism>
<evidence type="ECO:0000256" key="2">
    <source>
        <dbReference type="ARBA" id="ARBA00022598"/>
    </source>
</evidence>
<dbReference type="GO" id="GO:0005737">
    <property type="term" value="C:cytoplasm"/>
    <property type="evidence" value="ECO:0007669"/>
    <property type="project" value="UniProtKB-SubCell"/>
</dbReference>
<dbReference type="AlphaFoldDB" id="A0A398DIU6"/>
<evidence type="ECO:0000256" key="4">
    <source>
        <dbReference type="ARBA" id="ARBA00022840"/>
    </source>
</evidence>
<dbReference type="CDD" id="cd00808">
    <property type="entry name" value="GluRS_core"/>
    <property type="match status" value="1"/>
</dbReference>
<accession>A0A398DIU6</accession>
<comment type="subunit">
    <text evidence="7">Monomer.</text>
</comment>
<dbReference type="HAMAP" id="MF_00022">
    <property type="entry name" value="Glu_tRNA_synth_type1"/>
    <property type="match status" value="1"/>
</dbReference>
<feature type="short sequence motif" description="'KMSKS' region" evidence="7">
    <location>
        <begin position="252"/>
        <end position="256"/>
    </location>
</feature>
<comment type="catalytic activity">
    <reaction evidence="7">
        <text>tRNA(Glu) + L-glutamate + ATP = L-glutamyl-tRNA(Glu) + AMP + diphosphate</text>
        <dbReference type="Rhea" id="RHEA:23540"/>
        <dbReference type="Rhea" id="RHEA-COMP:9663"/>
        <dbReference type="Rhea" id="RHEA-COMP:9680"/>
        <dbReference type="ChEBI" id="CHEBI:29985"/>
        <dbReference type="ChEBI" id="CHEBI:30616"/>
        <dbReference type="ChEBI" id="CHEBI:33019"/>
        <dbReference type="ChEBI" id="CHEBI:78442"/>
        <dbReference type="ChEBI" id="CHEBI:78520"/>
        <dbReference type="ChEBI" id="CHEBI:456215"/>
        <dbReference type="EC" id="6.1.1.17"/>
    </reaction>
</comment>
<dbReference type="FunFam" id="3.40.50.620:FF:000045">
    <property type="entry name" value="Glutamate--tRNA ligase, mitochondrial"/>
    <property type="match status" value="1"/>
</dbReference>
<feature type="binding site" evidence="7">
    <location>
        <position position="255"/>
    </location>
    <ligand>
        <name>ATP</name>
        <dbReference type="ChEBI" id="CHEBI:30616"/>
    </ligand>
</feature>
<dbReference type="GO" id="GO:0006424">
    <property type="term" value="P:glutamyl-tRNA aminoacylation"/>
    <property type="evidence" value="ECO:0007669"/>
    <property type="project" value="UniProtKB-UniRule"/>
</dbReference>
<name>A0A398DIU6_9BACT</name>
<dbReference type="SUPFAM" id="SSF48163">
    <property type="entry name" value="An anticodon-binding domain of class I aminoacyl-tRNA synthetases"/>
    <property type="match status" value="1"/>
</dbReference>
<dbReference type="PANTHER" id="PTHR43311:SF2">
    <property type="entry name" value="GLUTAMATE--TRNA LIGASE, MITOCHONDRIAL-RELATED"/>
    <property type="match status" value="1"/>
</dbReference>
<comment type="subcellular location">
    <subcellularLocation>
        <location evidence="7">Cytoplasm</location>
    </subcellularLocation>
</comment>
<feature type="binding site" evidence="7">
    <location>
        <position position="138"/>
    </location>
    <ligand>
        <name>Zn(2+)</name>
        <dbReference type="ChEBI" id="CHEBI:29105"/>
    </ligand>
</feature>
<feature type="domain" description="Glutamyl/glutaminyl-tRNA synthetase class Ib catalytic" evidence="8">
    <location>
        <begin position="5"/>
        <end position="321"/>
    </location>
</feature>
<dbReference type="GO" id="GO:0000049">
    <property type="term" value="F:tRNA binding"/>
    <property type="evidence" value="ECO:0007669"/>
    <property type="project" value="InterPro"/>
</dbReference>
<dbReference type="InterPro" id="IPR004527">
    <property type="entry name" value="Glu-tRNA-ligase_bac/mito"/>
</dbReference>
<dbReference type="PRINTS" id="PR00987">
    <property type="entry name" value="TRNASYNTHGLU"/>
</dbReference>
<sequence>MEVTMVRVRYAPSPTGHIHVGNARTAIFNYLYARHEGGAFIMRLDDTDLERSTEENIDSMLDDIRWLGLNWDEGFLKGGDFGPYRETERKPLYDTYLQQLLDEDKAYRCFCTKDELEAERRKVEAEHRIYRYGGTCAHLSAEQVEKNIAEGKPYAVRLRIPQEDVVVHDLIRGDVEFKSEEFDDFVIARQNGIPIYNFATVIDDALMKITHIIRAEEHLSNTPRQVFIYRALGFDVPQFAHVSLILAPDHSKLSKRHGAVSVGDYRLEGYLPEALINYLVLLGWSPKDDREFFTVDELIKEFSLGGVGKSGAVFDKKKLTWMNHMYLGRKDAASILTILKGDFADQYAAAFGGLPEDKTLAAIDLTKGNAQVLPDIFRLARNIVQPDVVITDEKSQEVIGSPEAKQVLQYLMEHFAAIPFGQGDDAMSSWVEDLRNQIPLPAKKLYSPIRVALFGAKDGPEIVKLFLMLEPPSIHERLQKALAL</sequence>
<evidence type="ECO:0000313" key="11">
    <source>
        <dbReference type="Proteomes" id="UP000266260"/>
    </source>
</evidence>
<gene>
    <name evidence="7" type="primary">gltX</name>
    <name evidence="10" type="ORF">SMC6_00180</name>
</gene>
<dbReference type="PANTHER" id="PTHR43311">
    <property type="entry name" value="GLUTAMATE--TRNA LIGASE"/>
    <property type="match status" value="1"/>
</dbReference>
<dbReference type="Pfam" id="PF19269">
    <property type="entry name" value="Anticodon_2"/>
    <property type="match status" value="1"/>
</dbReference>
<keyword evidence="5 7" id="KW-0648">Protein biosynthesis</keyword>
<dbReference type="InterPro" id="IPR014729">
    <property type="entry name" value="Rossmann-like_a/b/a_fold"/>
</dbReference>
<comment type="cofactor">
    <cofactor evidence="7">
        <name>Zn(2+)</name>
        <dbReference type="ChEBI" id="CHEBI:29105"/>
    </cofactor>
    <text evidence="7">Binds 1 zinc ion per subunit.</text>
</comment>
<dbReference type="InterPro" id="IPR020058">
    <property type="entry name" value="Glu/Gln-tRNA-synth_Ib_cat-dom"/>
</dbReference>
<dbReference type="InterPro" id="IPR049940">
    <property type="entry name" value="GluQ/Sye"/>
</dbReference>
<keyword evidence="2 7" id="KW-0436">Ligase</keyword>
<keyword evidence="6 7" id="KW-0030">Aminoacyl-tRNA synthetase</keyword>
<dbReference type="EC" id="6.1.1.17" evidence="7"/>
<dbReference type="Pfam" id="PF00749">
    <property type="entry name" value="tRNA-synt_1c"/>
    <property type="match status" value="1"/>
</dbReference>
<evidence type="ECO:0000256" key="6">
    <source>
        <dbReference type="ARBA" id="ARBA00023146"/>
    </source>
</evidence>
<dbReference type="InterPro" id="IPR000924">
    <property type="entry name" value="Glu/Gln-tRNA-synth"/>
</dbReference>
<dbReference type="SUPFAM" id="SSF52374">
    <property type="entry name" value="Nucleotidylyl transferase"/>
    <property type="match status" value="1"/>
</dbReference>
<dbReference type="Gene3D" id="1.10.10.350">
    <property type="match status" value="1"/>
</dbReference>
<dbReference type="GO" id="GO:0008270">
    <property type="term" value="F:zinc ion binding"/>
    <property type="evidence" value="ECO:0007669"/>
    <property type="project" value="UniProtKB-UniRule"/>
</dbReference>
<keyword evidence="4 7" id="KW-0067">ATP-binding</keyword>
<evidence type="ECO:0000313" key="10">
    <source>
        <dbReference type="EMBL" id="RIE11044.1"/>
    </source>
</evidence>
<evidence type="ECO:0000259" key="8">
    <source>
        <dbReference type="Pfam" id="PF00749"/>
    </source>
</evidence>
<dbReference type="Proteomes" id="UP000266260">
    <property type="component" value="Unassembled WGS sequence"/>
</dbReference>
<feature type="binding site" evidence="7">
    <location>
        <position position="111"/>
    </location>
    <ligand>
        <name>Zn(2+)</name>
        <dbReference type="ChEBI" id="CHEBI:29105"/>
    </ligand>
</feature>
<feature type="binding site" evidence="7">
    <location>
        <position position="109"/>
    </location>
    <ligand>
        <name>Zn(2+)</name>
        <dbReference type="ChEBI" id="CHEBI:29105"/>
    </ligand>
</feature>
<evidence type="ECO:0000259" key="9">
    <source>
        <dbReference type="Pfam" id="PF19269"/>
    </source>
</evidence>
<dbReference type="InterPro" id="IPR001412">
    <property type="entry name" value="aa-tRNA-synth_I_CS"/>
</dbReference>
<proteinExistence type="inferred from homology"/>
<feature type="short sequence motif" description="'HIGH' region" evidence="7">
    <location>
        <begin position="12"/>
        <end position="22"/>
    </location>
</feature>
<dbReference type="PROSITE" id="PS00178">
    <property type="entry name" value="AA_TRNA_LIGASE_I"/>
    <property type="match status" value="1"/>
</dbReference>
<dbReference type="InterPro" id="IPR020751">
    <property type="entry name" value="aa-tRNA-synth_I_codon-bd_sub2"/>
</dbReference>
<keyword evidence="7" id="KW-0862">Zinc</keyword>
<comment type="caution">
    <text evidence="10">The sequence shown here is derived from an EMBL/GenBank/DDBJ whole genome shotgun (WGS) entry which is preliminary data.</text>
</comment>
<dbReference type="InterPro" id="IPR045462">
    <property type="entry name" value="aa-tRNA-synth_I_cd-bd"/>
</dbReference>
<protein>
    <recommendedName>
        <fullName evidence="7">Glutamate--tRNA ligase</fullName>
        <ecNumber evidence="7">6.1.1.17</ecNumber>
    </recommendedName>
    <alternativeName>
        <fullName evidence="7">Glutamyl-tRNA synthetase</fullName>
        <shortName evidence="7">GluRS</shortName>
    </alternativeName>
</protein>
<reference evidence="10 11" key="1">
    <citation type="submission" date="2018-09" db="EMBL/GenBank/DDBJ databases">
        <title>Discovery and Ecogenomic Context for Candidatus Cryosericales, a Global Caldiserica Order Active in Thawing Permafrost.</title>
        <authorList>
            <person name="Martinez M.A."/>
            <person name="Woodcroft B.J."/>
            <person name="Ignacio Espinoza J.C."/>
            <person name="Zayed A."/>
            <person name="Singleton C.M."/>
            <person name="Boyd J."/>
            <person name="Li Y.-F."/>
            <person name="Purvine S."/>
            <person name="Maughan H."/>
            <person name="Hodgkins S.B."/>
            <person name="Anderson D."/>
            <person name="Sederholm M."/>
            <person name="Temperton B."/>
            <person name="Saleska S.R."/>
            <person name="Tyson G.W."/>
            <person name="Rich V.I."/>
        </authorList>
    </citation>
    <scope>NUCLEOTIDE SEQUENCE [LARGE SCALE GENOMIC DNA]</scope>
    <source>
        <strain evidence="10 11">SMC6</strain>
    </source>
</reference>
<evidence type="ECO:0000256" key="5">
    <source>
        <dbReference type="ARBA" id="ARBA00022917"/>
    </source>
</evidence>
<feature type="domain" description="Aminoacyl-tRNA synthetase class I anticodon-binding" evidence="9">
    <location>
        <begin position="356"/>
        <end position="482"/>
    </location>
</feature>